<dbReference type="PROSITE" id="PS50987">
    <property type="entry name" value="HTH_ARSR_2"/>
    <property type="match status" value="1"/>
</dbReference>
<accession>X0ZXS9</accession>
<dbReference type="InterPro" id="IPR011991">
    <property type="entry name" value="ArsR-like_HTH"/>
</dbReference>
<gene>
    <name evidence="2" type="ORF">S01H4_34536</name>
</gene>
<dbReference type="InterPro" id="IPR001845">
    <property type="entry name" value="HTH_ArsR_DNA-bd_dom"/>
</dbReference>
<dbReference type="InterPro" id="IPR036390">
    <property type="entry name" value="WH_DNA-bd_sf"/>
</dbReference>
<evidence type="ECO:0000313" key="2">
    <source>
        <dbReference type="EMBL" id="GAG74645.1"/>
    </source>
</evidence>
<dbReference type="EMBL" id="BART01018280">
    <property type="protein sequence ID" value="GAG74645.1"/>
    <property type="molecule type" value="Genomic_DNA"/>
</dbReference>
<proteinExistence type="predicted"/>
<sequence length="107" mass="12497">MDDIRVEIMKLLLNTGEDLAVREIARQLDRPSGHVHYHLKRLHEMGILTREENEDRVYYTPQAIFTDEIDNVLDTLMELAELINEPNEKKIANCVTMFLECYNSTSC</sequence>
<protein>
    <recommendedName>
        <fullName evidence="1">HTH arsR-type domain-containing protein</fullName>
    </recommendedName>
</protein>
<evidence type="ECO:0000259" key="1">
    <source>
        <dbReference type="PROSITE" id="PS50987"/>
    </source>
</evidence>
<reference evidence="2" key="1">
    <citation type="journal article" date="2014" name="Front. Microbiol.">
        <title>High frequency of phylogenetically diverse reductive dehalogenase-homologous genes in deep subseafloor sedimentary metagenomes.</title>
        <authorList>
            <person name="Kawai M."/>
            <person name="Futagami T."/>
            <person name="Toyoda A."/>
            <person name="Takaki Y."/>
            <person name="Nishi S."/>
            <person name="Hori S."/>
            <person name="Arai W."/>
            <person name="Tsubouchi T."/>
            <person name="Morono Y."/>
            <person name="Uchiyama I."/>
            <person name="Ito T."/>
            <person name="Fujiyama A."/>
            <person name="Inagaki F."/>
            <person name="Takami H."/>
        </authorList>
    </citation>
    <scope>NUCLEOTIDE SEQUENCE</scope>
    <source>
        <strain evidence="2">Expedition CK06-06</strain>
    </source>
</reference>
<dbReference type="Pfam" id="PF01022">
    <property type="entry name" value="HTH_5"/>
    <property type="match status" value="1"/>
</dbReference>
<dbReference type="CDD" id="cd00090">
    <property type="entry name" value="HTH_ARSR"/>
    <property type="match status" value="1"/>
</dbReference>
<dbReference type="SMART" id="SM00418">
    <property type="entry name" value="HTH_ARSR"/>
    <property type="match status" value="1"/>
</dbReference>
<comment type="caution">
    <text evidence="2">The sequence shown here is derived from an EMBL/GenBank/DDBJ whole genome shotgun (WGS) entry which is preliminary data.</text>
</comment>
<dbReference type="SUPFAM" id="SSF46785">
    <property type="entry name" value="Winged helix' DNA-binding domain"/>
    <property type="match status" value="1"/>
</dbReference>
<dbReference type="AlphaFoldDB" id="X0ZXS9"/>
<dbReference type="GO" id="GO:0003700">
    <property type="term" value="F:DNA-binding transcription factor activity"/>
    <property type="evidence" value="ECO:0007669"/>
    <property type="project" value="InterPro"/>
</dbReference>
<dbReference type="Gene3D" id="1.10.10.10">
    <property type="entry name" value="Winged helix-like DNA-binding domain superfamily/Winged helix DNA-binding domain"/>
    <property type="match status" value="1"/>
</dbReference>
<dbReference type="InterPro" id="IPR036388">
    <property type="entry name" value="WH-like_DNA-bd_sf"/>
</dbReference>
<feature type="domain" description="HTH arsR-type" evidence="1">
    <location>
        <begin position="1"/>
        <end position="84"/>
    </location>
</feature>
<name>X0ZXS9_9ZZZZ</name>
<organism evidence="2">
    <name type="scientific">marine sediment metagenome</name>
    <dbReference type="NCBI Taxonomy" id="412755"/>
    <lineage>
        <taxon>unclassified sequences</taxon>
        <taxon>metagenomes</taxon>
        <taxon>ecological metagenomes</taxon>
    </lineage>
</organism>